<gene>
    <name evidence="1" type="ORF">WDV06_30835</name>
</gene>
<organism evidence="1 2">
    <name type="scientific">Streptomyces racemochromogenes</name>
    <dbReference type="NCBI Taxonomy" id="67353"/>
    <lineage>
        <taxon>Bacteria</taxon>
        <taxon>Bacillati</taxon>
        <taxon>Actinomycetota</taxon>
        <taxon>Actinomycetes</taxon>
        <taxon>Kitasatosporales</taxon>
        <taxon>Streptomycetaceae</taxon>
        <taxon>Streptomyces</taxon>
    </lineage>
</organism>
<dbReference type="Proteomes" id="UP001610631">
    <property type="component" value="Unassembled WGS sequence"/>
</dbReference>
<comment type="caution">
    <text evidence="1">The sequence shown here is derived from an EMBL/GenBank/DDBJ whole genome shotgun (WGS) entry which is preliminary data.</text>
</comment>
<evidence type="ECO:0000313" key="1">
    <source>
        <dbReference type="EMBL" id="MFH7599463.1"/>
    </source>
</evidence>
<keyword evidence="2" id="KW-1185">Reference proteome</keyword>
<reference evidence="1 2" key="1">
    <citation type="submission" date="2024-03" db="EMBL/GenBank/DDBJ databases">
        <title>Whole genome sequencing of Streptomyces racemochromogenes, to identify antimicrobial biosynthetic gene clusters.</title>
        <authorList>
            <person name="Suryawanshi P."/>
            <person name="Krishnaraj P.U."/>
            <person name="Arun Y.P."/>
            <person name="Suryawanshi M.P."/>
            <person name="Rakshit O."/>
        </authorList>
    </citation>
    <scope>NUCLEOTIDE SEQUENCE [LARGE SCALE GENOMIC DNA]</scope>
    <source>
        <strain evidence="1 2">AUDT626</strain>
    </source>
</reference>
<sequence length="100" mass="10657">MAPKERFSISMDAALRARVKEHADAMRLDVSAYVTAAVLRQIDEDVIVARRFAQIDADIAATEAMPAPAGRDDGFDDEELAAARAGIAQALAPDTRDSAA</sequence>
<evidence type="ECO:0008006" key="3">
    <source>
        <dbReference type="Google" id="ProtNLM"/>
    </source>
</evidence>
<proteinExistence type="predicted"/>
<evidence type="ECO:0000313" key="2">
    <source>
        <dbReference type="Proteomes" id="UP001610631"/>
    </source>
</evidence>
<protein>
    <recommendedName>
        <fullName evidence="3">CopG family transcriptional regulator</fullName>
    </recommendedName>
</protein>
<accession>A0ABW7PM17</accession>
<dbReference type="RefSeq" id="WP_389618258.1">
    <property type="nucleotide sequence ID" value="NZ_JBBDHD010000128.1"/>
</dbReference>
<dbReference type="EMBL" id="JBBDHD010000128">
    <property type="protein sequence ID" value="MFH7599463.1"/>
    <property type="molecule type" value="Genomic_DNA"/>
</dbReference>
<name>A0ABW7PM17_9ACTN</name>